<dbReference type="AlphaFoldDB" id="A0A382CUY1"/>
<gene>
    <name evidence="2" type="ORF">METZ01_LOCUS182478</name>
</gene>
<reference evidence="2" key="1">
    <citation type="submission" date="2018-05" db="EMBL/GenBank/DDBJ databases">
        <authorList>
            <person name="Lanie J.A."/>
            <person name="Ng W.-L."/>
            <person name="Kazmierczak K.M."/>
            <person name="Andrzejewski T.M."/>
            <person name="Davidsen T.M."/>
            <person name="Wayne K.J."/>
            <person name="Tettelin H."/>
            <person name="Glass J.I."/>
            <person name="Rusch D."/>
            <person name="Podicherti R."/>
            <person name="Tsui H.-C.T."/>
            <person name="Winkler M.E."/>
        </authorList>
    </citation>
    <scope>NUCLEOTIDE SEQUENCE</scope>
</reference>
<proteinExistence type="predicted"/>
<evidence type="ECO:0000313" key="2">
    <source>
        <dbReference type="EMBL" id="SVB29624.1"/>
    </source>
</evidence>
<dbReference type="EMBL" id="UINC01036129">
    <property type="protein sequence ID" value="SVB29624.1"/>
    <property type="molecule type" value="Genomic_DNA"/>
</dbReference>
<sequence length="23" mass="2804">HGNQSQQEDKRPKIKIYYTEPED</sequence>
<name>A0A382CUY1_9ZZZZ</name>
<organism evidence="2">
    <name type="scientific">marine metagenome</name>
    <dbReference type="NCBI Taxonomy" id="408172"/>
    <lineage>
        <taxon>unclassified sequences</taxon>
        <taxon>metagenomes</taxon>
        <taxon>ecological metagenomes</taxon>
    </lineage>
</organism>
<evidence type="ECO:0000256" key="1">
    <source>
        <dbReference type="SAM" id="MobiDB-lite"/>
    </source>
</evidence>
<feature type="non-terminal residue" evidence="2">
    <location>
        <position position="1"/>
    </location>
</feature>
<accession>A0A382CUY1</accession>
<protein>
    <submittedName>
        <fullName evidence="2">Uncharacterized protein</fullName>
    </submittedName>
</protein>
<feature type="region of interest" description="Disordered" evidence="1">
    <location>
        <begin position="1"/>
        <end position="23"/>
    </location>
</feature>